<keyword evidence="5" id="KW-1185">Reference proteome</keyword>
<dbReference type="VEuPathDB" id="FungiDB:MGL_1036"/>
<dbReference type="PANTHER" id="PTHR37471">
    <property type="entry name" value="UNNAMED PRODUCT"/>
    <property type="match status" value="1"/>
</dbReference>
<dbReference type="AlphaFoldDB" id="A8PW67"/>
<keyword evidence="3" id="KW-0812">Transmembrane</keyword>
<evidence type="ECO:0000256" key="1">
    <source>
        <dbReference type="ARBA" id="ARBA00047591"/>
    </source>
</evidence>
<dbReference type="STRING" id="425265.A8PW67"/>
<keyword evidence="3" id="KW-1133">Transmembrane helix</keyword>
<dbReference type="PANTHER" id="PTHR37471:SF1">
    <property type="entry name" value="AB HYDROLASE-1 DOMAIN-CONTAINING PROTEIN"/>
    <property type="match status" value="1"/>
</dbReference>
<dbReference type="OMA" id="SWAFVIY"/>
<dbReference type="KEGG" id="mgl:MGL_1036"/>
<dbReference type="EMBL" id="AAYY01000003">
    <property type="protein sequence ID" value="EDP44554.1"/>
    <property type="molecule type" value="Genomic_DNA"/>
</dbReference>
<comment type="catalytic activity">
    <reaction evidence="2">
        <text>a monoacylglycerol + H2O = glycerol + a fatty acid + H(+)</text>
        <dbReference type="Rhea" id="RHEA:15245"/>
        <dbReference type="ChEBI" id="CHEBI:15377"/>
        <dbReference type="ChEBI" id="CHEBI:15378"/>
        <dbReference type="ChEBI" id="CHEBI:17408"/>
        <dbReference type="ChEBI" id="CHEBI:17754"/>
        <dbReference type="ChEBI" id="CHEBI:28868"/>
    </reaction>
</comment>
<keyword evidence="3" id="KW-0472">Membrane</keyword>
<dbReference type="RefSeq" id="XP_001731768.1">
    <property type="nucleotide sequence ID" value="XM_001731716.1"/>
</dbReference>
<feature type="transmembrane region" description="Helical" evidence="3">
    <location>
        <begin position="13"/>
        <end position="37"/>
    </location>
</feature>
<sequence length="540" mass="63433">MSLRMFKRQPPKLLAQFLVSLLWGIVPLSWVYVILYVGVRMAHERRTGVLLRMLLHGTMPREVLLRPWLANFLRKRFAFFWASLEVCFSIYYRHLVRRIQGRRRTSSPNSHTRIIRALGMSVVDGLDDDSLLANPRDTQKFPKLKEALARDDPRAIAFRKEMGGWFLGIRPEDITRLDVLNWLAWSIFDKYYDEVVLFDSPKHEMQLFLLDVLHTFEQRRGLRFPDRAVLSPIEEKRRRTMMLTLDPVDVHTRPLLLYILIFGLNRAVHAVLNMYGMRRMRMHGITYLLYMPPGWSVEAACKGEALRPVMFLHGLGLGLSEYVLPLFTMLRPNGVPASYPIVVPLQPWISYEFFSPRFLRPWQHEEAANVVRSILELHQFDKCKVHVLSHSMGTIVHTWFLRTWSSLIARSVFVDPVCFQLWEPHICYRFLYKPTESFIEFVLRYFVARELGNANLLMRYFDWTANVLVCDDIPEHHDPKHVRVYLAGADTVLNAWRVQHLLKRSGMQDVIHYDANLHHGELIMAPGHRVKEMLDMLHAL</sequence>
<reference evidence="4 5" key="1">
    <citation type="journal article" date="2007" name="Proc. Natl. Acad. Sci. U.S.A.">
        <title>Dandruff-associated Malassezia genomes reveal convergent and divergent virulence traits shared with plant and human fungal pathogens.</title>
        <authorList>
            <person name="Xu J."/>
            <person name="Saunders C.W."/>
            <person name="Hu P."/>
            <person name="Grant R.A."/>
            <person name="Boekhout T."/>
            <person name="Kuramae E.E."/>
            <person name="Kronstad J.W."/>
            <person name="Deangelis Y.M."/>
            <person name="Reeder N.L."/>
            <person name="Johnstone K.R."/>
            <person name="Leland M."/>
            <person name="Fieno A.M."/>
            <person name="Begley W.M."/>
            <person name="Sun Y."/>
            <person name="Lacey M.P."/>
            <person name="Chaudhary T."/>
            <person name="Keough T."/>
            <person name="Chu L."/>
            <person name="Sears R."/>
            <person name="Yuan B."/>
            <person name="Dawson T.L.Jr."/>
        </authorList>
    </citation>
    <scope>NUCLEOTIDE SEQUENCE [LARGE SCALE GENOMIC DNA]</scope>
    <source>
        <strain evidence="5">ATCC MYA-4612 / CBS 7966</strain>
    </source>
</reference>
<feature type="transmembrane region" description="Helical" evidence="3">
    <location>
        <begin position="77"/>
        <end position="95"/>
    </location>
</feature>
<dbReference type="InParanoid" id="A8PW67"/>
<name>A8PW67_MALGO</name>
<evidence type="ECO:0000256" key="3">
    <source>
        <dbReference type="SAM" id="Phobius"/>
    </source>
</evidence>
<dbReference type="GeneID" id="5856073"/>
<evidence type="ECO:0000313" key="4">
    <source>
        <dbReference type="EMBL" id="EDP44554.1"/>
    </source>
</evidence>
<evidence type="ECO:0000313" key="5">
    <source>
        <dbReference type="Proteomes" id="UP000008837"/>
    </source>
</evidence>
<evidence type="ECO:0008006" key="6">
    <source>
        <dbReference type="Google" id="ProtNLM"/>
    </source>
</evidence>
<proteinExistence type="predicted"/>
<dbReference type="InterPro" id="IPR029058">
    <property type="entry name" value="AB_hydrolase_fold"/>
</dbReference>
<gene>
    <name evidence="4" type="ORF">MGL_1036</name>
</gene>
<dbReference type="OrthoDB" id="6431331at2759"/>
<feature type="transmembrane region" description="Helical" evidence="3">
    <location>
        <begin position="255"/>
        <end position="275"/>
    </location>
</feature>
<protein>
    <recommendedName>
        <fullName evidence="6">AB hydrolase-1 domain-containing protein</fullName>
    </recommendedName>
</protein>
<comment type="caution">
    <text evidence="4">The sequence shown here is derived from an EMBL/GenBank/DDBJ whole genome shotgun (WGS) entry which is preliminary data.</text>
</comment>
<dbReference type="SUPFAM" id="SSF53474">
    <property type="entry name" value="alpha/beta-Hydrolases"/>
    <property type="match status" value="1"/>
</dbReference>
<accession>A8PW67</accession>
<organism evidence="4 5">
    <name type="scientific">Malassezia globosa (strain ATCC MYA-4612 / CBS 7966)</name>
    <name type="common">Dandruff-associated fungus</name>
    <dbReference type="NCBI Taxonomy" id="425265"/>
    <lineage>
        <taxon>Eukaryota</taxon>
        <taxon>Fungi</taxon>
        <taxon>Dikarya</taxon>
        <taxon>Basidiomycota</taxon>
        <taxon>Ustilaginomycotina</taxon>
        <taxon>Malasseziomycetes</taxon>
        <taxon>Malasseziales</taxon>
        <taxon>Malasseziaceae</taxon>
        <taxon>Malassezia</taxon>
    </lineage>
</organism>
<dbReference type="Proteomes" id="UP000008837">
    <property type="component" value="Unassembled WGS sequence"/>
</dbReference>
<dbReference type="Gene3D" id="3.40.50.1820">
    <property type="entry name" value="alpha/beta hydrolase"/>
    <property type="match status" value="1"/>
</dbReference>
<evidence type="ECO:0000256" key="2">
    <source>
        <dbReference type="ARBA" id="ARBA00048461"/>
    </source>
</evidence>
<comment type="catalytic activity">
    <reaction evidence="1">
        <text>a diacylglycerol + H2O = a monoacylglycerol + a fatty acid + H(+)</text>
        <dbReference type="Rhea" id="RHEA:32731"/>
        <dbReference type="ChEBI" id="CHEBI:15377"/>
        <dbReference type="ChEBI" id="CHEBI:15378"/>
        <dbReference type="ChEBI" id="CHEBI:17408"/>
        <dbReference type="ChEBI" id="CHEBI:18035"/>
        <dbReference type="ChEBI" id="CHEBI:28868"/>
    </reaction>
</comment>